<proteinExistence type="predicted"/>
<organism evidence="1 2">
    <name type="scientific">Burkholderia pseudomallei</name>
    <name type="common">Pseudomonas pseudomallei</name>
    <dbReference type="NCBI Taxonomy" id="28450"/>
    <lineage>
        <taxon>Bacteria</taxon>
        <taxon>Pseudomonadati</taxon>
        <taxon>Pseudomonadota</taxon>
        <taxon>Betaproteobacteria</taxon>
        <taxon>Burkholderiales</taxon>
        <taxon>Burkholderiaceae</taxon>
        <taxon>Burkholderia</taxon>
        <taxon>pseudomallei group</taxon>
    </lineage>
</organism>
<dbReference type="EMBL" id="JQIM01000010">
    <property type="protein sequence ID" value="KGX06997.1"/>
    <property type="molecule type" value="Genomic_DNA"/>
</dbReference>
<evidence type="ECO:0000313" key="1">
    <source>
        <dbReference type="EMBL" id="KGX06997.1"/>
    </source>
</evidence>
<dbReference type="AlphaFoldDB" id="A0AA40MDK9"/>
<protein>
    <submittedName>
        <fullName evidence="1">Uncharacterized protein</fullName>
    </submittedName>
</protein>
<reference evidence="1 2" key="1">
    <citation type="submission" date="2014-08" db="EMBL/GenBank/DDBJ databases">
        <authorList>
            <person name="Bunnell A."/>
            <person name="Chain P.S."/>
            <person name="Chertkov O."/>
            <person name="Currie B.J."/>
            <person name="Daligault H.E."/>
            <person name="Davenport K.W."/>
            <person name="Davis C."/>
            <person name="Gleasner C.D."/>
            <person name="Johnson S.L."/>
            <person name="Kaestli M."/>
            <person name="Koren S."/>
            <person name="Kunde Y.A."/>
            <person name="Mayo M."/>
            <person name="McMurry K.K."/>
            <person name="Price E.P."/>
            <person name="Reitenga K.G."/>
            <person name="Robison R."/>
            <person name="Rosovitz M.J."/>
            <person name="Sarovich D.S."/>
            <person name="Teshima H."/>
        </authorList>
    </citation>
    <scope>NUCLEOTIDE SEQUENCE [LARGE SCALE GENOMIC DNA]</scope>
    <source>
        <strain evidence="1 2">MSHR44</strain>
    </source>
</reference>
<evidence type="ECO:0000313" key="2">
    <source>
        <dbReference type="Proteomes" id="UP000030475"/>
    </source>
</evidence>
<name>A0AA40MDK9_BURPE</name>
<gene>
    <name evidence="1" type="ORF">Y036_1644</name>
</gene>
<comment type="caution">
    <text evidence="1">The sequence shown here is derived from an EMBL/GenBank/DDBJ whole genome shotgun (WGS) entry which is preliminary data.</text>
</comment>
<accession>A0AA40MDK9</accession>
<sequence length="44" mass="5110">MLISARNVPAQTLLHGMSQQFCDQIGNILKVILYERIEYLFDAR</sequence>
<dbReference type="Proteomes" id="UP000030475">
    <property type="component" value="Unassembled WGS sequence"/>
</dbReference>